<accession>A0A2V5L8X2</accession>
<dbReference type="GO" id="GO:0044780">
    <property type="term" value="P:bacterial-type flagellum assembly"/>
    <property type="evidence" value="ECO:0007669"/>
    <property type="project" value="InterPro"/>
</dbReference>
<dbReference type="AlphaFoldDB" id="A0A2V5L8X2"/>
<name>A0A2V5L8X2_9MICC</name>
<keyword evidence="1" id="KW-0969">Cilium</keyword>
<dbReference type="Pfam" id="PF02623">
    <property type="entry name" value="FliW"/>
    <property type="match status" value="1"/>
</dbReference>
<dbReference type="EMBL" id="QJVD01000012">
    <property type="protein sequence ID" value="PYI66844.1"/>
    <property type="molecule type" value="Genomic_DNA"/>
</dbReference>
<keyword evidence="1" id="KW-0966">Cell projection</keyword>
<reference evidence="1 2" key="1">
    <citation type="submission" date="2018-05" db="EMBL/GenBank/DDBJ databases">
        <title>Genetic diversity of glacier-inhabiting Cryobacterium bacteria in China and description of Cryobacterium mengkeensis sp. nov. and Arthrobacter glacialis sp. nov.</title>
        <authorList>
            <person name="Liu Q."/>
            <person name="Xin Y.-H."/>
        </authorList>
    </citation>
    <scope>NUCLEOTIDE SEQUENCE [LARGE SCALE GENOMIC DNA]</scope>
    <source>
        <strain evidence="1 2">LI2</strain>
    </source>
</reference>
<dbReference type="InterPro" id="IPR024046">
    <property type="entry name" value="Flagellar_assmbl_FliW_dom_sf"/>
</dbReference>
<evidence type="ECO:0000313" key="2">
    <source>
        <dbReference type="Proteomes" id="UP000247832"/>
    </source>
</evidence>
<dbReference type="Proteomes" id="UP000247832">
    <property type="component" value="Unassembled WGS sequence"/>
</dbReference>
<gene>
    <name evidence="1" type="ORF">CVV68_12150</name>
</gene>
<proteinExistence type="predicted"/>
<dbReference type="RefSeq" id="WP_110501275.1">
    <property type="nucleotide sequence ID" value="NZ_QJVD01000012.1"/>
</dbReference>
<organism evidence="1 2">
    <name type="scientific">Arthrobacter livingstonensis</name>
    <dbReference type="NCBI Taxonomy" id="670078"/>
    <lineage>
        <taxon>Bacteria</taxon>
        <taxon>Bacillati</taxon>
        <taxon>Actinomycetota</taxon>
        <taxon>Actinomycetes</taxon>
        <taxon>Micrococcales</taxon>
        <taxon>Micrococcaceae</taxon>
        <taxon>Arthrobacter</taxon>
    </lineage>
</organism>
<dbReference type="SUPFAM" id="SSF141457">
    <property type="entry name" value="BH3618-like"/>
    <property type="match status" value="1"/>
</dbReference>
<dbReference type="InterPro" id="IPR003775">
    <property type="entry name" value="Flagellar_assembly_factor_FliW"/>
</dbReference>
<comment type="caution">
    <text evidence="1">The sequence shown here is derived from an EMBL/GenBank/DDBJ whole genome shotgun (WGS) entry which is preliminary data.</text>
</comment>
<dbReference type="Gene3D" id="2.30.290.10">
    <property type="entry name" value="BH3618-like"/>
    <property type="match status" value="1"/>
</dbReference>
<protein>
    <submittedName>
        <fullName evidence="1">Flagellar assembly protein FliW</fullName>
    </submittedName>
</protein>
<evidence type="ECO:0000313" key="1">
    <source>
        <dbReference type="EMBL" id="PYI66844.1"/>
    </source>
</evidence>
<sequence>MSASTLALPSALHFTAPPPGLEPRVEFTLAAIEGAAGLFSLTAADATARLFVLDAATHLPDYTPRPAPSDVERIGTDAPTVLVVVNPGTQSTVNLAAPILLNAESGACVQVILEGTAWPLRAPLAAA</sequence>
<keyword evidence="2" id="KW-1185">Reference proteome</keyword>
<keyword evidence="1" id="KW-0282">Flagellum</keyword>
<dbReference type="OrthoDB" id="3268119at2"/>